<protein>
    <submittedName>
        <fullName evidence="2">Uncharacterized protein</fullName>
    </submittedName>
</protein>
<dbReference type="EMBL" id="JABCRI010000014">
    <property type="protein sequence ID" value="KAF8394462.1"/>
    <property type="molecule type" value="Genomic_DNA"/>
</dbReference>
<feature type="compositionally biased region" description="Acidic residues" evidence="1">
    <location>
        <begin position="1368"/>
        <end position="1380"/>
    </location>
</feature>
<proteinExistence type="predicted"/>
<dbReference type="GO" id="GO:0009501">
    <property type="term" value="C:amyloplast"/>
    <property type="evidence" value="ECO:0007669"/>
    <property type="project" value="TreeGrafter"/>
</dbReference>
<dbReference type="PANTHER" id="PTHR37219:SF1">
    <property type="entry name" value="PROTEIN PALE CRESS, CHLOROPLASTIC"/>
    <property type="match status" value="1"/>
</dbReference>
<dbReference type="InterPro" id="IPR034563">
    <property type="entry name" value="PALE_CRESS"/>
</dbReference>
<keyword evidence="3" id="KW-1185">Reference proteome</keyword>
<dbReference type="PANTHER" id="PTHR37219">
    <property type="entry name" value="PROTEIN PALE CRESS, CHLOROPLASTIC"/>
    <property type="match status" value="1"/>
</dbReference>
<evidence type="ECO:0000313" key="2">
    <source>
        <dbReference type="EMBL" id="KAF8394462.1"/>
    </source>
</evidence>
<gene>
    <name evidence="2" type="ORF">HHK36_020670</name>
</gene>
<dbReference type="GO" id="GO:0009507">
    <property type="term" value="C:chloroplast"/>
    <property type="evidence" value="ECO:0007669"/>
    <property type="project" value="TreeGrafter"/>
</dbReference>
<feature type="compositionally biased region" description="Polar residues" evidence="1">
    <location>
        <begin position="1032"/>
        <end position="1046"/>
    </location>
</feature>
<accession>A0A834Z080</accession>
<organism evidence="2 3">
    <name type="scientific">Tetracentron sinense</name>
    <name type="common">Spur-leaf</name>
    <dbReference type="NCBI Taxonomy" id="13715"/>
    <lineage>
        <taxon>Eukaryota</taxon>
        <taxon>Viridiplantae</taxon>
        <taxon>Streptophyta</taxon>
        <taxon>Embryophyta</taxon>
        <taxon>Tracheophyta</taxon>
        <taxon>Spermatophyta</taxon>
        <taxon>Magnoliopsida</taxon>
        <taxon>Trochodendrales</taxon>
        <taxon>Trochodendraceae</taxon>
        <taxon>Tetracentron</taxon>
    </lineage>
</organism>
<reference evidence="2 3" key="1">
    <citation type="submission" date="2020-04" db="EMBL/GenBank/DDBJ databases">
        <title>Plant Genome Project.</title>
        <authorList>
            <person name="Zhang R.-G."/>
        </authorList>
    </citation>
    <scope>NUCLEOTIDE SEQUENCE [LARGE SCALE GENOMIC DNA]</scope>
    <source>
        <strain evidence="2">YNK0</strain>
        <tissue evidence="2">Leaf</tissue>
    </source>
</reference>
<comment type="caution">
    <text evidence="2">The sequence shown here is derived from an EMBL/GenBank/DDBJ whole genome shotgun (WGS) entry which is preliminary data.</text>
</comment>
<evidence type="ECO:0000313" key="3">
    <source>
        <dbReference type="Proteomes" id="UP000655225"/>
    </source>
</evidence>
<dbReference type="GO" id="GO:0009509">
    <property type="term" value="C:chromoplast"/>
    <property type="evidence" value="ECO:0007669"/>
    <property type="project" value="TreeGrafter"/>
</dbReference>
<feature type="region of interest" description="Disordered" evidence="1">
    <location>
        <begin position="1"/>
        <end position="30"/>
    </location>
</feature>
<feature type="region of interest" description="Disordered" evidence="1">
    <location>
        <begin position="1361"/>
        <end position="1386"/>
    </location>
</feature>
<evidence type="ECO:0000256" key="1">
    <source>
        <dbReference type="SAM" id="MobiDB-lite"/>
    </source>
</evidence>
<dbReference type="GO" id="GO:0009965">
    <property type="term" value="P:leaf morphogenesis"/>
    <property type="evidence" value="ECO:0007669"/>
    <property type="project" value="TreeGrafter"/>
</dbReference>
<dbReference type="GO" id="GO:0071482">
    <property type="term" value="P:cellular response to light stimulus"/>
    <property type="evidence" value="ECO:0007669"/>
    <property type="project" value="TreeGrafter"/>
</dbReference>
<dbReference type="Proteomes" id="UP000655225">
    <property type="component" value="Unassembled WGS sequence"/>
</dbReference>
<name>A0A834Z080_TETSI</name>
<dbReference type="GO" id="GO:0009513">
    <property type="term" value="C:etioplast"/>
    <property type="evidence" value="ECO:0007669"/>
    <property type="project" value="TreeGrafter"/>
</dbReference>
<sequence length="2223" mass="257459">MEWQAQQREKTKELRRRRQEEDEEEERKVEEYREIGTRLKGYPEEEVREARRLVSSFIKAAEEVEEAYDINIKQASRREAISLDSKLGRTMGMFDCTSCSIQVQDKCLAIFWLEEEQGKMGCAAIVLVLILGKGVSQKNKKKKMFPSSRTRGIHPGEVPCLLFQPTRSMRMTLSPGKIEEAAEKGELTELILMVIWNRLDLARRDVRVSARDNHSSKTRRVTRVTRQSYSTRLNFESSHLKTRRRHYLPSYSSDSDESSRVFRLARLGRVTKGYGRFTDQRKMKRMPLEVLISYTEGLRYTLFMICMVSVLQLPYKGVVHDAFCFSMKLDSTHFASSNLCHPEDDSICDGYSSLKSVTLHVIYSLSEEEESRRLFLATGQAIFLQRQTLMEEYHARLYDWLYGRKYLESLDPHLLSPNEVWFNEKTHTHQEYISTEEICVDNSSWFHRQERSIEMDFKTLNKTVKTGLEVLSFKIETRLPDNLSEAIELIIDLYYDTNLDTKLETLEQNLETKIVQLHTQIHDEQNRTIATTIYNGIKQSHENFVEFTNKISDALDRLVQRVEQSQENQKDTLTEEMFRYFNQGRADFEYVSRKLESFQTANAKDTTKILNQVSARSSTTQATLTDILGKLEDLPSKIELKKFQDDLKRNLLGVGQNPPLQNNSFQIINDGREQARLTVTNLPLSSHECNMLAFRKIGRQLSTTVNNRNLPDIAWHSDDKTLEEYIMYNLQKEQLPEPKYKDIFLQGTTPLRDNYEITRCINTLDITPDQQVIPVFNDKWITKYKLRGYKYMSFGLFQCRIQGLHLPNSRFRVCVVIPGYVTSIHYLDQFKLVIDTDGYDDTIYPFRHQLSIQYQALVMFHDGIPDYTFAYNNAVTQFDQCQRTKQWHFVDLTPKATHKALLAYMLTENKGTTFAFGPGKPMVPTSAQHDQFFQNFAPGRQSTSQLERGEAGTSENPNTLNPKPKPSKHINLYRNPSSGSRSLRRFDTDPEANVFTSTGQQLDTDFTQRLTACKDLLEMRMLQELMVQQSLAEQRQSTPAESSTPIAESHTSRFHKQSRIKLDIDRVDNIKKALDTWKHSMKLCFALHNVWTVEECHAYAELSLVGGVKVFITDLFKATDDESKALKAQYLEKYGEQRNVDGYLCDLRFLKEYSNFFRDLYHLCGFDKAKDNTIGERIQYVTDQLKYMKEAFDDQKTASKALKNLSLGIDFRDEHISVQWGCRTSKNSSKPFSKKKLKKYRQKAHKDKDFRPIKRKKNKFRKSKTFKELGKKKDKKFLKKKFFKKKRVPNYRKDKSKKTTGKEFLTCGKEGHFASQCPDKDKQANIVECMLAEADRQDLDIIYPSELNSFLEDDSDVSESVYSVMETTDSEEESETDSDSDNSSNEVNMFQQAQTFKRKALLEEETMELDLHDFENQKCWKLEGHREEGQENVLPLPDLLAKPKDMNKTRSAKKMDQKVTLKRTEVPEKMELEEDEGEDQMEVQNLNLSGPQLGISPAIRLKIANYNDKSFIALIDTGAEFPKIKCDCLDNKCNSMCSLTTETSVESLLDVFLTLIENHHLRQAQERRDRKKDLNKVKQDTLDLLKTNLSTSPTDKWNVEKLICTLVFKDPEKTIKGRAFAANPDERKELARQVAKLLSSKLIRESTSRHSSTAFLVDNYSGQVRGEPRMTIDYRLLNNNTIDENYQIPLKDNLIQLIMDKKWFSKFNCKSGFWQFAMNEESIPWTAFPIPQGKYEWQTCSHRTPVAEKQLDNHFQQKKLKKSDNFSRVCEKKTLQDTRLKIDTSKEESSEKAINLASPTIIEDDETSHPFTMNNLKVEFRQGLYALLVKMRQQRAEIAQLKGRVPGNSPSSYVSITSPSKLVFVKIHYNVRYHVPTELQTRPVASMDFALAQQLNEEMLPLMGIFVEGFVTTIPKLFIDTHEYPITNTDVARTLIDYGYLANILVWRDEDLGILLPEHRKIITLLLKCQYPKDLDYKALLGHQTGLTSDLAFSLSTDGEDWWTIYHSHGCMIQTQDIYGSEITIAAICLSDKQATKETLSLLTNEEAKQLQDLLQDYCLPDKKEEPFRLGEEEDRVERASSTSQDTEILKREATPAMRLLNDLLNIHDGFDDEGWLKKCKKRMVDTFPREDPFSILVPTGFDIDTHQGQLRPPLEADDPLLRVDFVREVDALLQEVRSEHGEAQTAQGLDAESVASRLKQQEKQRTIHQVEALLDIAITMKW</sequence>
<dbReference type="GO" id="GO:0010239">
    <property type="term" value="P:chloroplast mRNA processing"/>
    <property type="evidence" value="ECO:0007669"/>
    <property type="project" value="InterPro"/>
</dbReference>
<dbReference type="GO" id="GO:0009537">
    <property type="term" value="C:proplastid"/>
    <property type="evidence" value="ECO:0007669"/>
    <property type="project" value="TreeGrafter"/>
</dbReference>
<feature type="region of interest" description="Disordered" evidence="1">
    <location>
        <begin position="1032"/>
        <end position="1054"/>
    </location>
</feature>
<dbReference type="SUPFAM" id="SSF56672">
    <property type="entry name" value="DNA/RNA polymerases"/>
    <property type="match status" value="1"/>
</dbReference>
<dbReference type="Gene3D" id="3.10.10.10">
    <property type="entry name" value="HIV Type 1 Reverse Transcriptase, subunit A, domain 1"/>
    <property type="match status" value="1"/>
</dbReference>
<dbReference type="InterPro" id="IPR043502">
    <property type="entry name" value="DNA/RNA_pol_sf"/>
</dbReference>
<dbReference type="OrthoDB" id="1933879at2759"/>
<dbReference type="GO" id="GO:0009658">
    <property type="term" value="P:chloroplast organization"/>
    <property type="evidence" value="ECO:0007669"/>
    <property type="project" value="InterPro"/>
</dbReference>
<feature type="region of interest" description="Disordered" evidence="1">
    <location>
        <begin position="940"/>
        <end position="985"/>
    </location>
</feature>